<reference evidence="2 3" key="1">
    <citation type="submission" date="2024-02" db="EMBL/GenBank/DDBJ databases">
        <title>First draft genome assembly of two strains of Seiridium cardinale.</title>
        <authorList>
            <person name="Emiliani G."/>
            <person name="Scali E."/>
        </authorList>
    </citation>
    <scope>NUCLEOTIDE SEQUENCE [LARGE SCALE GENOMIC DNA]</scope>
    <source>
        <strain evidence="2 3">BM-138-000479</strain>
    </source>
</reference>
<keyword evidence="3" id="KW-1185">Reference proteome</keyword>
<gene>
    <name evidence="2" type="ORF">SCAR479_04351</name>
</gene>
<evidence type="ECO:0000313" key="2">
    <source>
        <dbReference type="EMBL" id="KAK9778728.1"/>
    </source>
</evidence>
<dbReference type="Proteomes" id="UP001465668">
    <property type="component" value="Unassembled WGS sequence"/>
</dbReference>
<proteinExistence type="predicted"/>
<comment type="caution">
    <text evidence="2">The sequence shown here is derived from an EMBL/GenBank/DDBJ whole genome shotgun (WGS) entry which is preliminary data.</text>
</comment>
<accession>A0ABR2XY46</accession>
<evidence type="ECO:0000256" key="1">
    <source>
        <dbReference type="SAM" id="MobiDB-lite"/>
    </source>
</evidence>
<dbReference type="EMBL" id="JARVKM010000014">
    <property type="protein sequence ID" value="KAK9778728.1"/>
    <property type="molecule type" value="Genomic_DNA"/>
</dbReference>
<sequence length="171" mass="19208">MPKPLKIPAEVPEEPESKSAPLYMPQPINLIAPFPPMRLPYFPKQEPLKPLALEVDMDAQTEVGIPLDEVEVDDIKMVETPSFTDLSSFIDVSTMDEDYDNTSVTVVGSDTYSATQSSEDLYGWEAELDRKVKCGIMNTDVCKCDEYEYRRANGGRRGLLHRVFSSGRKPT</sequence>
<name>A0ABR2XY46_9PEZI</name>
<organism evidence="2 3">
    <name type="scientific">Seiridium cardinale</name>
    <dbReference type="NCBI Taxonomy" id="138064"/>
    <lineage>
        <taxon>Eukaryota</taxon>
        <taxon>Fungi</taxon>
        <taxon>Dikarya</taxon>
        <taxon>Ascomycota</taxon>
        <taxon>Pezizomycotina</taxon>
        <taxon>Sordariomycetes</taxon>
        <taxon>Xylariomycetidae</taxon>
        <taxon>Amphisphaeriales</taxon>
        <taxon>Sporocadaceae</taxon>
        <taxon>Seiridium</taxon>
    </lineage>
</organism>
<protein>
    <submittedName>
        <fullName evidence="2">Uncharacterized protein</fullName>
    </submittedName>
</protein>
<evidence type="ECO:0000313" key="3">
    <source>
        <dbReference type="Proteomes" id="UP001465668"/>
    </source>
</evidence>
<feature type="region of interest" description="Disordered" evidence="1">
    <location>
        <begin position="1"/>
        <end position="21"/>
    </location>
</feature>